<dbReference type="EnsemblMetazoa" id="OVOC12058.1">
    <property type="protein sequence ID" value="OVOC12058.1"/>
    <property type="gene ID" value="WBGene00248867"/>
</dbReference>
<accession>A0A8R1TLH2</accession>
<evidence type="ECO:0000313" key="2">
    <source>
        <dbReference type="Proteomes" id="UP000024404"/>
    </source>
</evidence>
<sequence>MVKYLSTFLHLRRLATCKSFPASLLANGRFVENHSIPSTMVKCIIIEEYFASLAIIRQDMHNSSMHNIIYDRYSIAIDRSIEISI</sequence>
<keyword evidence="2" id="KW-1185">Reference proteome</keyword>
<dbReference type="AlphaFoldDB" id="A0A8R1TLH2"/>
<reference evidence="2" key="1">
    <citation type="submission" date="2013-10" db="EMBL/GenBank/DDBJ databases">
        <title>Genome sequencing of Onchocerca volvulus.</title>
        <authorList>
            <person name="Cotton J."/>
            <person name="Tsai J."/>
            <person name="Stanley E."/>
            <person name="Tracey A."/>
            <person name="Holroyd N."/>
            <person name="Lustigman S."/>
            <person name="Berriman M."/>
        </authorList>
    </citation>
    <scope>NUCLEOTIDE SEQUENCE</scope>
</reference>
<evidence type="ECO:0000313" key="1">
    <source>
        <dbReference type="EnsemblMetazoa" id="OVOC12058.1"/>
    </source>
</evidence>
<dbReference type="Proteomes" id="UP000024404">
    <property type="component" value="Unassembled WGS sequence"/>
</dbReference>
<organism evidence="1 2">
    <name type="scientific">Onchocerca volvulus</name>
    <dbReference type="NCBI Taxonomy" id="6282"/>
    <lineage>
        <taxon>Eukaryota</taxon>
        <taxon>Metazoa</taxon>
        <taxon>Ecdysozoa</taxon>
        <taxon>Nematoda</taxon>
        <taxon>Chromadorea</taxon>
        <taxon>Rhabditida</taxon>
        <taxon>Spirurina</taxon>
        <taxon>Spiruromorpha</taxon>
        <taxon>Filarioidea</taxon>
        <taxon>Onchocercidae</taxon>
        <taxon>Onchocerca</taxon>
    </lineage>
</organism>
<protein>
    <submittedName>
        <fullName evidence="1">Uncharacterized protein</fullName>
    </submittedName>
</protein>
<proteinExistence type="predicted"/>
<name>A0A8R1TLH2_ONCVO</name>
<reference evidence="1" key="2">
    <citation type="submission" date="2022-06" db="UniProtKB">
        <authorList>
            <consortium name="EnsemblMetazoa"/>
        </authorList>
    </citation>
    <scope>IDENTIFICATION</scope>
</reference>
<dbReference type="EMBL" id="CMVM020000393">
    <property type="status" value="NOT_ANNOTATED_CDS"/>
    <property type="molecule type" value="Genomic_DNA"/>
</dbReference>